<gene>
    <name evidence="2" type="ORF">H4W30_000126</name>
</gene>
<protein>
    <recommendedName>
        <fullName evidence="1">Knr4/Smi1-like domain-containing protein</fullName>
    </recommendedName>
</protein>
<sequence length="161" mass="17785">MVEPFASEDMFTGPPVDDALIAETEKRLGYRLPSSYLDVLRRTNGGSLRRRRCPTSFPTSWADDHFEVRSLIGIGGARGIDSNGGHGSKDMIAEWGYPDIGIVLFDMPSGGHDAVMLDYRECDGDAEPSVVYLDEDRVPRRVARDFAEFLGLLVESGDSRV</sequence>
<feature type="domain" description="Knr4/Smi1-like" evidence="1">
    <location>
        <begin position="15"/>
        <end position="152"/>
    </location>
</feature>
<organism evidence="2 3">
    <name type="scientific">Amycolatopsis roodepoortensis</name>
    <dbReference type="NCBI Taxonomy" id="700274"/>
    <lineage>
        <taxon>Bacteria</taxon>
        <taxon>Bacillati</taxon>
        <taxon>Actinomycetota</taxon>
        <taxon>Actinomycetes</taxon>
        <taxon>Pseudonocardiales</taxon>
        <taxon>Pseudonocardiaceae</taxon>
        <taxon>Amycolatopsis</taxon>
    </lineage>
</organism>
<evidence type="ECO:0000313" key="3">
    <source>
        <dbReference type="Proteomes" id="UP000656548"/>
    </source>
</evidence>
<dbReference type="Gene3D" id="3.40.1580.10">
    <property type="entry name" value="SMI1/KNR4-like"/>
    <property type="match status" value="1"/>
</dbReference>
<dbReference type="InterPro" id="IPR018958">
    <property type="entry name" value="Knr4/Smi1-like_dom"/>
</dbReference>
<dbReference type="Pfam" id="PF09346">
    <property type="entry name" value="SMI1_KNR4"/>
    <property type="match status" value="1"/>
</dbReference>
<dbReference type="SMART" id="SM00860">
    <property type="entry name" value="SMI1_KNR4"/>
    <property type="match status" value="1"/>
</dbReference>
<keyword evidence="3" id="KW-1185">Reference proteome</keyword>
<dbReference type="EMBL" id="JADBEJ010000001">
    <property type="protein sequence ID" value="MBE1573097.1"/>
    <property type="molecule type" value="Genomic_DNA"/>
</dbReference>
<dbReference type="SUPFAM" id="SSF160631">
    <property type="entry name" value="SMI1/KNR4-like"/>
    <property type="match status" value="1"/>
</dbReference>
<proteinExistence type="predicted"/>
<evidence type="ECO:0000313" key="2">
    <source>
        <dbReference type="EMBL" id="MBE1573097.1"/>
    </source>
</evidence>
<reference evidence="2 3" key="1">
    <citation type="submission" date="2020-10" db="EMBL/GenBank/DDBJ databases">
        <title>Sequencing the genomes of 1000 actinobacteria strains.</title>
        <authorList>
            <person name="Klenk H.-P."/>
        </authorList>
    </citation>
    <scope>NUCLEOTIDE SEQUENCE [LARGE SCALE GENOMIC DNA]</scope>
    <source>
        <strain evidence="2 3">DSM 46661</strain>
    </source>
</reference>
<comment type="caution">
    <text evidence="2">The sequence shown here is derived from an EMBL/GenBank/DDBJ whole genome shotgun (WGS) entry which is preliminary data.</text>
</comment>
<name>A0ABR9KXK6_9PSEU</name>
<evidence type="ECO:0000259" key="1">
    <source>
        <dbReference type="SMART" id="SM00860"/>
    </source>
</evidence>
<dbReference type="InterPro" id="IPR037883">
    <property type="entry name" value="Knr4/Smi1-like_sf"/>
</dbReference>
<dbReference type="RefSeq" id="WP_192740996.1">
    <property type="nucleotide sequence ID" value="NZ_JADBEJ010000001.1"/>
</dbReference>
<dbReference type="Proteomes" id="UP000656548">
    <property type="component" value="Unassembled WGS sequence"/>
</dbReference>
<accession>A0ABR9KXK6</accession>